<dbReference type="Gene3D" id="3.30.310.50">
    <property type="entry name" value="Alpha-D-phosphohexomutase, C-terminal domain"/>
    <property type="match status" value="1"/>
</dbReference>
<organism evidence="11 12">
    <name type="scientific">Owenweeksia hongkongensis (strain DSM 17368 / CIP 108786 / JCM 12287 / NRRL B-23963 / UST20020801)</name>
    <dbReference type="NCBI Taxonomy" id="926562"/>
    <lineage>
        <taxon>Bacteria</taxon>
        <taxon>Pseudomonadati</taxon>
        <taxon>Bacteroidota</taxon>
        <taxon>Flavobacteriia</taxon>
        <taxon>Flavobacteriales</taxon>
        <taxon>Owenweeksiaceae</taxon>
        <taxon>Owenweeksia</taxon>
    </lineage>
</organism>
<dbReference type="Pfam" id="PF02878">
    <property type="entry name" value="PGM_PMM_I"/>
    <property type="match status" value="1"/>
</dbReference>
<dbReference type="Proteomes" id="UP000005631">
    <property type="component" value="Chromosome"/>
</dbReference>
<dbReference type="CDD" id="cd05799">
    <property type="entry name" value="PGM2"/>
    <property type="match status" value="1"/>
</dbReference>
<dbReference type="SUPFAM" id="SSF55957">
    <property type="entry name" value="Phosphoglucomutase, C-terminal domain"/>
    <property type="match status" value="1"/>
</dbReference>
<evidence type="ECO:0000256" key="2">
    <source>
        <dbReference type="ARBA" id="ARBA00010231"/>
    </source>
</evidence>
<comment type="similarity">
    <text evidence="2 7">Belongs to the phosphohexose mutase family.</text>
</comment>
<dbReference type="PANTHER" id="PTHR45745">
    <property type="entry name" value="PHOSPHOMANNOMUTASE 45A"/>
    <property type="match status" value="1"/>
</dbReference>
<dbReference type="GO" id="GO:0008973">
    <property type="term" value="F:phosphopentomutase activity"/>
    <property type="evidence" value="ECO:0007669"/>
    <property type="project" value="TreeGrafter"/>
</dbReference>
<dbReference type="GO" id="GO:0006166">
    <property type="term" value="P:purine ribonucleoside salvage"/>
    <property type="evidence" value="ECO:0007669"/>
    <property type="project" value="TreeGrafter"/>
</dbReference>
<keyword evidence="4 7" id="KW-0479">Metal-binding</keyword>
<evidence type="ECO:0000259" key="9">
    <source>
        <dbReference type="Pfam" id="PF02879"/>
    </source>
</evidence>
<feature type="domain" description="Alpha-D-phosphohexomutase alpha/beta/alpha" evidence="10">
    <location>
        <begin position="319"/>
        <end position="440"/>
    </location>
</feature>
<dbReference type="Gene3D" id="3.40.120.10">
    <property type="entry name" value="Alpha-D-Glucose-1,6-Bisphosphate, subunit A, domain 3"/>
    <property type="match status" value="3"/>
</dbReference>
<dbReference type="RefSeq" id="WP_014201009.1">
    <property type="nucleotide sequence ID" value="NC_016599.1"/>
</dbReference>
<evidence type="ECO:0000259" key="8">
    <source>
        <dbReference type="Pfam" id="PF02878"/>
    </source>
</evidence>
<protein>
    <submittedName>
        <fullName evidence="11">Phosphomannomutase</fullName>
    </submittedName>
</protein>
<evidence type="ECO:0000313" key="11">
    <source>
        <dbReference type="EMBL" id="AEV31648.1"/>
    </source>
</evidence>
<dbReference type="AlphaFoldDB" id="G8R0X7"/>
<keyword evidence="5 7" id="KW-0460">Magnesium</keyword>
<keyword evidence="6" id="KW-0413">Isomerase</keyword>
<comment type="cofactor">
    <cofactor evidence="1">
        <name>Mg(2+)</name>
        <dbReference type="ChEBI" id="CHEBI:18420"/>
    </cofactor>
</comment>
<dbReference type="InterPro" id="IPR005845">
    <property type="entry name" value="A-D-PHexomutase_a/b/a-II"/>
</dbReference>
<dbReference type="KEGG" id="oho:Oweho_0634"/>
<accession>G8R0X7</accession>
<evidence type="ECO:0000256" key="5">
    <source>
        <dbReference type="ARBA" id="ARBA00022842"/>
    </source>
</evidence>
<dbReference type="PANTHER" id="PTHR45745:SF1">
    <property type="entry name" value="PHOSPHOGLUCOMUTASE 2B-RELATED"/>
    <property type="match status" value="1"/>
</dbReference>
<dbReference type="InterPro" id="IPR005846">
    <property type="entry name" value="A-D-PHexomutase_a/b/a-III"/>
</dbReference>
<dbReference type="PROSITE" id="PS00710">
    <property type="entry name" value="PGM_PMM"/>
    <property type="match status" value="1"/>
</dbReference>
<evidence type="ECO:0000313" key="12">
    <source>
        <dbReference type="Proteomes" id="UP000005631"/>
    </source>
</evidence>
<evidence type="ECO:0000256" key="7">
    <source>
        <dbReference type="RuleBase" id="RU004326"/>
    </source>
</evidence>
<sequence>MSLEQEVLQRAKAWTTETYSLQTRTRVKDLIEEGGDALMDAFYKDLDFGTGGLRGIMGAGTNRINKYTLGMATQGLSNYLLKQFPNEEISVAIAHDSRNNSKEFSHKVAQVLAAHDIKVYLFEDLRPTPELSFAIRHLGCKSGIVITASHNPPEYNGYKVYWDDGGQLVPPHDKGVIEEVRKVKPEDVKFAENSPLIFSIGKEVDDAYIKEIEKQCFGNDGKDKLKIVFTSIHGTSITSMPHAMALCGFTDFHIVEAQSTPDGNFPTVKSPNPEEAAALKMAVDMAEKIGADLVIGTDPDADRVGIAVRDLNGEMALMNGNQAASVLIYYLLERWKENNRLTGNEFVAKTIVTTDLIDKIAEHYNVDCPNCLTGFKWIADVIRKNPEKTFIGGGEESYGYMIGDFVRDKDAIASGVLLAEAAAWAKSRGSSFYEMLIEVYHKFGFYQEDLISLTKKGMKGSEEIIQMMKDFRANTPQEIGGERVVKMLDYDSSKCTDLLSGTLEAIDLPKSNVVQFITDKGSKITARPSGTEPKIKFYISVNEPLTKVEDFERVKKSLEGRIADIKKSLGL</sequence>
<keyword evidence="12" id="KW-1185">Reference proteome</keyword>
<feature type="domain" description="Alpha-D-phosphohexomutase alpha/beta/alpha" evidence="9">
    <location>
        <begin position="206"/>
        <end position="307"/>
    </location>
</feature>
<reference evidence="11 12" key="1">
    <citation type="journal article" date="2012" name="Stand. Genomic Sci.">
        <title>Genome sequence of the orange-pigmented seawater bacterium Owenweeksia hongkongensis type strain (UST20020801(T)).</title>
        <authorList>
            <person name="Riedel T."/>
            <person name="Held B."/>
            <person name="Nolan M."/>
            <person name="Lucas S."/>
            <person name="Lapidus A."/>
            <person name="Tice H."/>
            <person name="Del Rio T.G."/>
            <person name="Cheng J.F."/>
            <person name="Han C."/>
            <person name="Tapia R."/>
            <person name="Goodwin L.A."/>
            <person name="Pitluck S."/>
            <person name="Liolios K."/>
            <person name="Mavromatis K."/>
            <person name="Pagani I."/>
            <person name="Ivanova N."/>
            <person name="Mikhailova N."/>
            <person name="Pati A."/>
            <person name="Chen A."/>
            <person name="Palaniappan K."/>
            <person name="Rohde M."/>
            <person name="Tindall B.J."/>
            <person name="Detter J.C."/>
            <person name="Goker M."/>
            <person name="Woyke T."/>
            <person name="Bristow J."/>
            <person name="Eisen J.A."/>
            <person name="Markowitz V."/>
            <person name="Hugenholtz P."/>
            <person name="Klenk H.P."/>
            <person name="Kyrpides N.C."/>
        </authorList>
    </citation>
    <scope>NUCLEOTIDE SEQUENCE</scope>
    <source>
        <strain evidence="12">DSM 17368 / JCM 12287 / NRRL B-23963</strain>
    </source>
</reference>
<dbReference type="EMBL" id="CP003156">
    <property type="protein sequence ID" value="AEV31648.1"/>
    <property type="molecule type" value="Genomic_DNA"/>
</dbReference>
<dbReference type="Pfam" id="PF02879">
    <property type="entry name" value="PGM_PMM_II"/>
    <property type="match status" value="1"/>
</dbReference>
<evidence type="ECO:0000259" key="10">
    <source>
        <dbReference type="Pfam" id="PF02880"/>
    </source>
</evidence>
<keyword evidence="3" id="KW-0597">Phosphoprotein</keyword>
<dbReference type="eggNOG" id="COG1109">
    <property type="taxonomic scope" value="Bacteria"/>
</dbReference>
<dbReference type="GO" id="GO:0000287">
    <property type="term" value="F:magnesium ion binding"/>
    <property type="evidence" value="ECO:0007669"/>
    <property type="project" value="InterPro"/>
</dbReference>
<dbReference type="InterPro" id="IPR016066">
    <property type="entry name" value="A-D-PHexomutase_CS"/>
</dbReference>
<proteinExistence type="inferred from homology"/>
<dbReference type="InterPro" id="IPR036900">
    <property type="entry name" value="A-D-PHexomutase_C_sf"/>
</dbReference>
<dbReference type="InterPro" id="IPR005844">
    <property type="entry name" value="A-D-PHexomutase_a/b/a-I"/>
</dbReference>
<dbReference type="STRING" id="926562.Oweho_0634"/>
<evidence type="ECO:0000256" key="1">
    <source>
        <dbReference type="ARBA" id="ARBA00001946"/>
    </source>
</evidence>
<evidence type="ECO:0000256" key="3">
    <source>
        <dbReference type="ARBA" id="ARBA00022553"/>
    </source>
</evidence>
<gene>
    <name evidence="11" type="ordered locus">Oweho_0634</name>
</gene>
<dbReference type="SUPFAM" id="SSF53738">
    <property type="entry name" value="Phosphoglucomutase, first 3 domains"/>
    <property type="match status" value="3"/>
</dbReference>
<dbReference type="InterPro" id="IPR005841">
    <property type="entry name" value="Alpha-D-phosphohexomutase_SF"/>
</dbReference>
<dbReference type="GO" id="GO:0005975">
    <property type="term" value="P:carbohydrate metabolic process"/>
    <property type="evidence" value="ECO:0007669"/>
    <property type="project" value="InterPro"/>
</dbReference>
<dbReference type="PATRIC" id="fig|926562.3.peg.646"/>
<dbReference type="OrthoDB" id="9806956at2"/>
<dbReference type="InterPro" id="IPR016055">
    <property type="entry name" value="A-D-PHexomutase_a/b/a-I/II/III"/>
</dbReference>
<dbReference type="Pfam" id="PF02880">
    <property type="entry name" value="PGM_PMM_III"/>
    <property type="match status" value="1"/>
</dbReference>
<feature type="domain" description="Alpha-D-phosphohexomutase alpha/beta/alpha" evidence="8">
    <location>
        <begin position="47"/>
        <end position="184"/>
    </location>
</feature>
<dbReference type="PRINTS" id="PR00509">
    <property type="entry name" value="PGMPMM"/>
</dbReference>
<evidence type="ECO:0000256" key="4">
    <source>
        <dbReference type="ARBA" id="ARBA00022723"/>
    </source>
</evidence>
<evidence type="ECO:0000256" key="6">
    <source>
        <dbReference type="ARBA" id="ARBA00023235"/>
    </source>
</evidence>
<name>G8R0X7_OWEHD</name>
<dbReference type="HOGENOM" id="CLU_016950_0_0_10"/>